<keyword evidence="3" id="KW-0378">Hydrolase</keyword>
<feature type="signal peptide" evidence="1">
    <location>
        <begin position="1"/>
        <end position="32"/>
    </location>
</feature>
<dbReference type="RefSeq" id="WP_143944478.1">
    <property type="nucleotide sequence ID" value="NZ_VKLS01000492.1"/>
</dbReference>
<name>A0A553YR05_9ACTN</name>
<protein>
    <submittedName>
        <fullName evidence="3">Serine hydrolase</fullName>
    </submittedName>
</protein>
<dbReference type="Gene3D" id="3.40.710.10">
    <property type="entry name" value="DD-peptidase/beta-lactamase superfamily"/>
    <property type="match status" value="1"/>
</dbReference>
<dbReference type="PANTHER" id="PTHR35333:SF3">
    <property type="entry name" value="BETA-LACTAMASE-TYPE TRANSPEPTIDASE FOLD CONTAINING PROTEIN"/>
    <property type="match status" value="1"/>
</dbReference>
<proteinExistence type="predicted"/>
<dbReference type="EMBL" id="VKLS01000492">
    <property type="protein sequence ID" value="TSB31651.1"/>
    <property type="molecule type" value="Genomic_DNA"/>
</dbReference>
<dbReference type="InterPro" id="IPR000871">
    <property type="entry name" value="Beta-lactam_class-A"/>
</dbReference>
<organism evidence="3 4">
    <name type="scientific">Streptomyces benahoarensis</name>
    <dbReference type="NCBI Taxonomy" id="2595054"/>
    <lineage>
        <taxon>Bacteria</taxon>
        <taxon>Bacillati</taxon>
        <taxon>Actinomycetota</taxon>
        <taxon>Actinomycetes</taxon>
        <taxon>Kitasatosporales</taxon>
        <taxon>Streptomycetaceae</taxon>
        <taxon>Streptomyces</taxon>
    </lineage>
</organism>
<sequence>MPRSRPTRRARAAAVAVGVLLTALGAAAPALAVTGTYPSGGGRHGSAAVGGERVVCTSGTPGLAPTLSRDIADAFQGRKDTPALALYDASTQTSCRFRADAAYDSASVVKVTVLGALLRQAQEAHRPLTDREGQLATAMITRSDNAATSKLWRQVGPDGIRHFLTLAGMTHTVPGDGPSWGLTQITADDQLTLMRLLTHDNEVLGPGARSYALRLMGHVAPDQRWGAPAGHPADATAQVKNGWLPRTTDGWRVHSVAAFTGGGHDYGLAVLSRGNRTMDYGIATIEAASRVIHRDLGAATT</sequence>
<reference evidence="3 4" key="1">
    <citation type="submission" date="2019-07" db="EMBL/GenBank/DDBJ databases">
        <title>Draft genome for Streptomyces benahoarensis MZ03-48.</title>
        <authorList>
            <person name="Gonzalez-Pimentel J.L."/>
        </authorList>
    </citation>
    <scope>NUCLEOTIDE SEQUENCE [LARGE SCALE GENOMIC DNA]</scope>
    <source>
        <strain evidence="3 4">MZ03-48</strain>
    </source>
</reference>
<dbReference type="GO" id="GO:0008800">
    <property type="term" value="F:beta-lactamase activity"/>
    <property type="evidence" value="ECO:0007669"/>
    <property type="project" value="InterPro"/>
</dbReference>
<dbReference type="GO" id="GO:0030655">
    <property type="term" value="P:beta-lactam antibiotic catabolic process"/>
    <property type="evidence" value="ECO:0007669"/>
    <property type="project" value="InterPro"/>
</dbReference>
<evidence type="ECO:0000313" key="4">
    <source>
        <dbReference type="Proteomes" id="UP000320888"/>
    </source>
</evidence>
<accession>A0A553YR05</accession>
<evidence type="ECO:0000256" key="1">
    <source>
        <dbReference type="SAM" id="SignalP"/>
    </source>
</evidence>
<evidence type="ECO:0000313" key="3">
    <source>
        <dbReference type="EMBL" id="TSB31651.1"/>
    </source>
</evidence>
<keyword evidence="1" id="KW-0732">Signal</keyword>
<comment type="caution">
    <text evidence="3">The sequence shown here is derived from an EMBL/GenBank/DDBJ whole genome shotgun (WGS) entry which is preliminary data.</text>
</comment>
<dbReference type="InterPro" id="IPR012338">
    <property type="entry name" value="Beta-lactam/transpept-like"/>
</dbReference>
<dbReference type="AlphaFoldDB" id="A0A553YR05"/>
<dbReference type="SUPFAM" id="SSF56601">
    <property type="entry name" value="beta-lactamase/transpeptidase-like"/>
    <property type="match status" value="1"/>
</dbReference>
<feature type="domain" description="Beta-lactamase class A catalytic" evidence="2">
    <location>
        <begin position="134"/>
        <end position="271"/>
    </location>
</feature>
<dbReference type="InterPro" id="IPR045155">
    <property type="entry name" value="Beta-lactam_cat"/>
</dbReference>
<evidence type="ECO:0000259" key="2">
    <source>
        <dbReference type="Pfam" id="PF13354"/>
    </source>
</evidence>
<dbReference type="Pfam" id="PF13354">
    <property type="entry name" value="Beta-lactamase2"/>
    <property type="match status" value="1"/>
</dbReference>
<keyword evidence="4" id="KW-1185">Reference proteome</keyword>
<dbReference type="PANTHER" id="PTHR35333">
    <property type="entry name" value="BETA-LACTAMASE"/>
    <property type="match status" value="1"/>
</dbReference>
<gene>
    <name evidence="3" type="ORF">FNZ23_25645</name>
</gene>
<dbReference type="Proteomes" id="UP000320888">
    <property type="component" value="Unassembled WGS sequence"/>
</dbReference>
<dbReference type="GO" id="GO:0046677">
    <property type="term" value="P:response to antibiotic"/>
    <property type="evidence" value="ECO:0007669"/>
    <property type="project" value="InterPro"/>
</dbReference>
<dbReference type="OrthoDB" id="5243140at2"/>
<feature type="chain" id="PRO_5021765662" evidence="1">
    <location>
        <begin position="33"/>
        <end position="301"/>
    </location>
</feature>